<dbReference type="InterPro" id="IPR056789">
    <property type="entry name" value="LRR_R13L1-DRL21"/>
</dbReference>
<organism evidence="12 13">
    <name type="scientific">Triticum turgidum subsp. durum</name>
    <name type="common">Durum wheat</name>
    <name type="synonym">Triticum durum</name>
    <dbReference type="NCBI Taxonomy" id="4567"/>
    <lineage>
        <taxon>Eukaryota</taxon>
        <taxon>Viridiplantae</taxon>
        <taxon>Streptophyta</taxon>
        <taxon>Embryophyta</taxon>
        <taxon>Tracheophyta</taxon>
        <taxon>Spermatophyta</taxon>
        <taxon>Magnoliopsida</taxon>
        <taxon>Liliopsida</taxon>
        <taxon>Poales</taxon>
        <taxon>Poaceae</taxon>
        <taxon>BOP clade</taxon>
        <taxon>Pooideae</taxon>
        <taxon>Triticodae</taxon>
        <taxon>Triticeae</taxon>
        <taxon>Triticinae</taxon>
        <taxon>Triticum</taxon>
    </lineage>
</organism>
<dbReference type="SUPFAM" id="SSF52058">
    <property type="entry name" value="L domain-like"/>
    <property type="match status" value="2"/>
</dbReference>
<protein>
    <recommendedName>
        <fullName evidence="14">AAA+ ATPase domain-containing protein</fullName>
    </recommendedName>
</protein>
<dbReference type="GO" id="GO:0006952">
    <property type="term" value="P:defense response"/>
    <property type="evidence" value="ECO:0007669"/>
    <property type="project" value="UniProtKB-KW"/>
</dbReference>
<keyword evidence="5" id="KW-0611">Plant defense</keyword>
<evidence type="ECO:0000259" key="9">
    <source>
        <dbReference type="Pfam" id="PF18052"/>
    </source>
</evidence>
<dbReference type="PANTHER" id="PTHR36766">
    <property type="entry name" value="PLANT BROAD-SPECTRUM MILDEW RESISTANCE PROTEIN RPW8"/>
    <property type="match status" value="1"/>
</dbReference>
<dbReference type="InterPro" id="IPR042197">
    <property type="entry name" value="Apaf_helical"/>
</dbReference>
<dbReference type="Gene3D" id="1.10.8.430">
    <property type="entry name" value="Helical domain of apoptotic protease-activating factors"/>
    <property type="match status" value="1"/>
</dbReference>
<evidence type="ECO:0000259" key="10">
    <source>
        <dbReference type="Pfam" id="PF23559"/>
    </source>
</evidence>
<dbReference type="GO" id="GO:0005524">
    <property type="term" value="F:ATP binding"/>
    <property type="evidence" value="ECO:0007669"/>
    <property type="project" value="UniProtKB-KW"/>
</dbReference>
<dbReference type="InterPro" id="IPR032675">
    <property type="entry name" value="LRR_dom_sf"/>
</dbReference>
<feature type="domain" description="NB-ARC" evidence="8">
    <location>
        <begin position="324"/>
        <end position="478"/>
    </location>
</feature>
<proteinExistence type="inferred from homology"/>
<dbReference type="SUPFAM" id="SSF52540">
    <property type="entry name" value="P-loop containing nucleoside triphosphate hydrolases"/>
    <property type="match status" value="1"/>
</dbReference>
<dbReference type="PRINTS" id="PR00364">
    <property type="entry name" value="DISEASERSIST"/>
</dbReference>
<keyword evidence="6" id="KW-0067">ATP-binding</keyword>
<dbReference type="Gene3D" id="1.10.10.10">
    <property type="entry name" value="Winged helix-like DNA-binding domain superfamily/Winged helix DNA-binding domain"/>
    <property type="match status" value="1"/>
</dbReference>
<dbReference type="Gene3D" id="3.40.50.300">
    <property type="entry name" value="P-loop containing nucleotide triphosphate hydrolases"/>
    <property type="match status" value="1"/>
</dbReference>
<dbReference type="Pfam" id="PF23559">
    <property type="entry name" value="WHD_DRP"/>
    <property type="match status" value="1"/>
</dbReference>
<evidence type="ECO:0008006" key="14">
    <source>
        <dbReference type="Google" id="ProtNLM"/>
    </source>
</evidence>
<dbReference type="InterPro" id="IPR058922">
    <property type="entry name" value="WHD_DRP"/>
</dbReference>
<evidence type="ECO:0000256" key="2">
    <source>
        <dbReference type="ARBA" id="ARBA00022614"/>
    </source>
</evidence>
<dbReference type="EMBL" id="LT934114">
    <property type="protein sequence ID" value="VAH52155.1"/>
    <property type="molecule type" value="Genomic_DNA"/>
</dbReference>
<evidence type="ECO:0000259" key="8">
    <source>
        <dbReference type="Pfam" id="PF00931"/>
    </source>
</evidence>
<dbReference type="InterPro" id="IPR036388">
    <property type="entry name" value="WH-like_DNA-bd_sf"/>
</dbReference>
<gene>
    <name evidence="12" type="ORF">TRITD_2Bv1G225360</name>
</gene>
<dbReference type="InterPro" id="IPR002182">
    <property type="entry name" value="NB-ARC"/>
</dbReference>
<dbReference type="OMA" id="CESEDWE"/>
<dbReference type="PANTHER" id="PTHR36766:SF40">
    <property type="entry name" value="DISEASE RESISTANCE PROTEIN RGA3"/>
    <property type="match status" value="1"/>
</dbReference>
<name>A0A9R1PYT3_TRITD</name>
<dbReference type="GO" id="GO:0043531">
    <property type="term" value="F:ADP binding"/>
    <property type="evidence" value="ECO:0007669"/>
    <property type="project" value="InterPro"/>
</dbReference>
<dbReference type="Proteomes" id="UP000324705">
    <property type="component" value="Chromosome 2B"/>
</dbReference>
<dbReference type="InterPro" id="IPR041118">
    <property type="entry name" value="Rx_N"/>
</dbReference>
<keyword evidence="3" id="KW-0677">Repeat</keyword>
<keyword evidence="7" id="KW-0175">Coiled coil</keyword>
<dbReference type="GO" id="GO:0051707">
    <property type="term" value="P:response to other organism"/>
    <property type="evidence" value="ECO:0007669"/>
    <property type="project" value="UniProtKB-ARBA"/>
</dbReference>
<feature type="domain" description="R13L1/DRL21-like LRR repeat region" evidence="11">
    <location>
        <begin position="836"/>
        <end position="959"/>
    </location>
</feature>
<feature type="domain" description="Disease resistance N-terminal" evidence="9">
    <location>
        <begin position="11"/>
        <end position="93"/>
    </location>
</feature>
<dbReference type="Pfam" id="PF18052">
    <property type="entry name" value="Rx_N"/>
    <property type="match status" value="1"/>
</dbReference>
<comment type="similarity">
    <text evidence="1">Belongs to the disease resistance NB-LRR family.</text>
</comment>
<evidence type="ECO:0000256" key="1">
    <source>
        <dbReference type="ARBA" id="ARBA00008894"/>
    </source>
</evidence>
<feature type="coiled-coil region" evidence="7">
    <location>
        <begin position="1218"/>
        <end position="1245"/>
    </location>
</feature>
<keyword evidence="2" id="KW-0433">Leucine-rich repeat</keyword>
<dbReference type="InterPro" id="IPR027417">
    <property type="entry name" value="P-loop_NTPase"/>
</dbReference>
<evidence type="ECO:0000313" key="13">
    <source>
        <dbReference type="Proteomes" id="UP000324705"/>
    </source>
</evidence>
<keyword evidence="13" id="KW-1185">Reference proteome</keyword>
<evidence type="ECO:0000313" key="12">
    <source>
        <dbReference type="EMBL" id="VAH52155.1"/>
    </source>
</evidence>
<evidence type="ECO:0000256" key="4">
    <source>
        <dbReference type="ARBA" id="ARBA00022741"/>
    </source>
</evidence>
<evidence type="ECO:0000256" key="7">
    <source>
        <dbReference type="SAM" id="Coils"/>
    </source>
</evidence>
<dbReference type="Gene3D" id="1.20.5.4130">
    <property type="match status" value="1"/>
</dbReference>
<reference evidence="12 13" key="1">
    <citation type="submission" date="2017-09" db="EMBL/GenBank/DDBJ databases">
        <authorList>
            <consortium name="International Durum Wheat Genome Sequencing Consortium (IDWGSC)"/>
            <person name="Milanesi L."/>
        </authorList>
    </citation>
    <scope>NUCLEOTIDE SEQUENCE [LARGE SCALE GENOMIC DNA]</scope>
    <source>
        <strain evidence="13">cv. Svevo</strain>
    </source>
</reference>
<evidence type="ECO:0000256" key="5">
    <source>
        <dbReference type="ARBA" id="ARBA00022821"/>
    </source>
</evidence>
<evidence type="ECO:0000256" key="6">
    <source>
        <dbReference type="ARBA" id="ARBA00022840"/>
    </source>
</evidence>
<feature type="domain" description="Disease resistance protein winged helix" evidence="10">
    <location>
        <begin position="565"/>
        <end position="634"/>
    </location>
</feature>
<evidence type="ECO:0000256" key="3">
    <source>
        <dbReference type="ARBA" id="ARBA00022737"/>
    </source>
</evidence>
<evidence type="ECO:0000259" key="11">
    <source>
        <dbReference type="Pfam" id="PF25019"/>
    </source>
</evidence>
<accession>A0A9R1PYT3</accession>
<dbReference type="Gene3D" id="3.80.10.10">
    <property type="entry name" value="Ribonuclease Inhibitor"/>
    <property type="match status" value="3"/>
</dbReference>
<sequence length="1508" mass="170136">MEVAVGAAWWVVGKALGPVADGLLEAWAASKELGPNVDALKMELLYVQGMLNNTRGRNIDNPALNVLLQKLRDLAYNAEDVLDELDYFRIQDQLEGTYEAADKHAKGSMCNLYLHAHHTARDAGKLLCFCPFSRTASRADPSKPRGVDTRQQELCCAWPCAKQWSARGNTPSAPHNHQANEEVRRCMRKLASGACNTIRHVGKLLHCSSLPTHDDDSSVMPVICGACKHKASLKKHVKETPKLEFDRVDLSKRMKHIVEQLQPVCAKVKAILNLELLGSSHTTAPSIAKSPSTTTSDIIESTLYGRETAKKSIIDSISHVKYSDKDLTILPIVGSGGIGKTTLVQHIYHSQEVQKHFQVKVWICVSQNFIVSKLTEEIEKAIPGVEGEKKVRAEELIEQRLNSKRFLLILDDIWKCESEDWERLLVPLRKVQAKGNVILVTTRFPAIAEMVKTTDSSIDLEGLEQGVFRDFFRACIFRDEQSQKDHHGLLEIGDKIAEKLKGSPLAAKTVGRLLRNHLDVYHWKRVLESREWEMQTGERDIMPALKLSYDYLPFHLQQCFSRCALFPEDYKFNSQELIHFWIGLDILQSGGRSKTVEDVGADSLNDLVNHGFFKKDETDGYPYYIIHDLLHDLALKVASHECLSFHHSNVRSVEIWPSIRHLSIIMDDPDDSNGITDENFKSELRKLNTKLKVENLQTLIIFGGGDASFVNIFGDLFMEANALRVLCLPTLSYTLESMLHNFSSLLHLRYLKLGTSMSQMHLPTTLSRFYHLKILDLQEWDGSFLLPRDMSNLAKLCHFVAQHDELHSGIYNVGKLKLLQELKVFAVDKESEGFELNQLEHLVEIRELGIYNLEKICTKEKAVEAKLIDKKYLQKLTLDWDSERSNIQPDVEAVVLESLQPHRNLQQLSIRGHRGPCPTWLGDKLAVEALRSLHLVGVSWDVYPSLGKMWDLRELTVEHIATIKEFALEKSFCKLVKLTLVGLETFEKWVPQATHLFPCLQVLIIKDCPKLSELPCSSHIAYPLKQDCYTDWFPRLKELRIKNCPEVLLVPPIPWTESLCSVKISDVGSKLLDKLVYSKSSSRVALEIDAKDGLHNLDQLLLFSQLTDLKELTIKNCPPLELKYFLMLTSLKELWARSSNLGVVASEVQSGVEWQHPVEEIQIRGSDSSGKELTQFLSHLPKLSKLGVFHCENITQFAVGVDLQQTTAPISSSTSLDVAMDDTQAKDEQQEIAEVEKEEANTVDDDGLLVLPAHLSNSLQALYIKNDGLVVHSLDALQALTTLRLEDCSFRHPFPSSLLHLHLRSVKGVRVQTLSNLTSLTRLHISRCGEDLSCEGLLPLLTQGQLSQLEVSGSPNFFGGWDPMRGMQDEQDKRTESKLQTLETDDMKGFLGAPALCSLLSSSLTDLYFDGNDEITCFTKEQEEAFQRLTLLQDLWFLDCGKLEHLPAGLNKLTNLKRLWIWECPALQSLPKGGLPSSLRELDVEDCGNEDLKEHCKRLIGTIPKIKL</sequence>
<dbReference type="Pfam" id="PF00931">
    <property type="entry name" value="NB-ARC"/>
    <property type="match status" value="1"/>
</dbReference>
<dbReference type="Pfam" id="PF25019">
    <property type="entry name" value="LRR_R13L1-DRL21"/>
    <property type="match status" value="1"/>
</dbReference>
<dbReference type="Gramene" id="TRITD2Bv1G225360.1">
    <property type="protein sequence ID" value="TRITD2Bv1G225360.1"/>
    <property type="gene ID" value="TRITD2Bv1G225360"/>
</dbReference>
<keyword evidence="4" id="KW-0547">Nucleotide-binding</keyword>